<evidence type="ECO:0000256" key="1">
    <source>
        <dbReference type="SAM" id="MobiDB-lite"/>
    </source>
</evidence>
<organism evidence="2">
    <name type="scientific">Arion vulgaris</name>
    <dbReference type="NCBI Taxonomy" id="1028688"/>
    <lineage>
        <taxon>Eukaryota</taxon>
        <taxon>Metazoa</taxon>
        <taxon>Spiralia</taxon>
        <taxon>Lophotrochozoa</taxon>
        <taxon>Mollusca</taxon>
        <taxon>Gastropoda</taxon>
        <taxon>Heterobranchia</taxon>
        <taxon>Euthyneura</taxon>
        <taxon>Panpulmonata</taxon>
        <taxon>Eupulmonata</taxon>
        <taxon>Stylommatophora</taxon>
        <taxon>Helicina</taxon>
        <taxon>Arionoidea</taxon>
        <taxon>Arionidae</taxon>
        <taxon>Arion</taxon>
    </lineage>
</organism>
<feature type="region of interest" description="Disordered" evidence="1">
    <location>
        <begin position="89"/>
        <end position="137"/>
    </location>
</feature>
<name>A0A0B6ZKF6_9EUPU</name>
<dbReference type="AlphaFoldDB" id="A0A0B6ZKF6"/>
<sequence length="163" mass="18359">SSDLVKALQESTSHVIQNLTRAQRIAREKLKLMEKEKQIAEQLRKLKESKSEKDTGRLPTLKDFPSVLGLSTPKWKSQDVIKIDKDAKPDVSVQHRRKSLLEMSPSTTPNIPLSVRRSNSLSNTEKENIVSETTTTAVEEIQPTDKQANTDLSSTLRCQLLHS</sequence>
<protein>
    <submittedName>
        <fullName evidence="2">Uncharacterized protein</fullName>
    </submittedName>
</protein>
<feature type="non-terminal residue" evidence="2">
    <location>
        <position position="1"/>
    </location>
</feature>
<reference evidence="2" key="1">
    <citation type="submission" date="2014-12" db="EMBL/GenBank/DDBJ databases">
        <title>Insight into the proteome of Arion vulgaris.</title>
        <authorList>
            <person name="Aradska J."/>
            <person name="Bulat T."/>
            <person name="Smidak R."/>
            <person name="Sarate P."/>
            <person name="Gangsoo J."/>
            <person name="Sialana F."/>
            <person name="Bilban M."/>
            <person name="Lubec G."/>
        </authorList>
    </citation>
    <scope>NUCLEOTIDE SEQUENCE</scope>
    <source>
        <tissue evidence="2">Skin</tissue>
    </source>
</reference>
<feature type="region of interest" description="Disordered" evidence="1">
    <location>
        <begin position="44"/>
        <end position="63"/>
    </location>
</feature>
<proteinExistence type="predicted"/>
<gene>
    <name evidence="2" type="primary">ORF68418</name>
</gene>
<dbReference type="EMBL" id="HACG01022098">
    <property type="protein sequence ID" value="CEK68963.1"/>
    <property type="molecule type" value="Transcribed_RNA"/>
</dbReference>
<evidence type="ECO:0000313" key="2">
    <source>
        <dbReference type="EMBL" id="CEK68963.1"/>
    </source>
</evidence>
<feature type="compositionally biased region" description="Polar residues" evidence="1">
    <location>
        <begin position="104"/>
        <end position="123"/>
    </location>
</feature>
<feature type="compositionally biased region" description="Basic and acidic residues" evidence="1">
    <location>
        <begin position="44"/>
        <end position="56"/>
    </location>
</feature>
<accession>A0A0B6ZKF6</accession>